<dbReference type="SUPFAM" id="SSF46785">
    <property type="entry name" value="Winged helix' DNA-binding domain"/>
    <property type="match status" value="1"/>
</dbReference>
<dbReference type="Gene3D" id="1.10.10.10">
    <property type="entry name" value="Winged helix-like DNA-binding domain superfamily/Winged helix DNA-binding domain"/>
    <property type="match status" value="1"/>
</dbReference>
<dbReference type="Pfam" id="PF12802">
    <property type="entry name" value="MarR_2"/>
    <property type="match status" value="1"/>
</dbReference>
<proteinExistence type="predicted"/>
<accession>A0A1E8FC46</accession>
<dbReference type="EMBL" id="MJIC01000015">
    <property type="protein sequence ID" value="OFI33491.1"/>
    <property type="molecule type" value="Genomic_DNA"/>
</dbReference>
<name>A0A1E8FC46_9ALTE</name>
<dbReference type="SMART" id="SM00347">
    <property type="entry name" value="HTH_MARR"/>
    <property type="match status" value="1"/>
</dbReference>
<evidence type="ECO:0000313" key="3">
    <source>
        <dbReference type="Proteomes" id="UP000176037"/>
    </source>
</evidence>
<keyword evidence="3" id="KW-1185">Reference proteome</keyword>
<comment type="caution">
    <text evidence="2">The sequence shown here is derived from an EMBL/GenBank/DDBJ whole genome shotgun (WGS) entry which is preliminary data.</text>
</comment>
<dbReference type="PROSITE" id="PS50995">
    <property type="entry name" value="HTH_MARR_2"/>
    <property type="match status" value="1"/>
</dbReference>
<evidence type="ECO:0000259" key="1">
    <source>
        <dbReference type="PROSITE" id="PS50995"/>
    </source>
</evidence>
<dbReference type="InterPro" id="IPR036390">
    <property type="entry name" value="WH_DNA-bd_sf"/>
</dbReference>
<dbReference type="RefSeq" id="WP_070177867.1">
    <property type="nucleotide sequence ID" value="NZ_BMJR01000002.1"/>
</dbReference>
<dbReference type="PANTHER" id="PTHR33164">
    <property type="entry name" value="TRANSCRIPTIONAL REGULATOR, MARR FAMILY"/>
    <property type="match status" value="1"/>
</dbReference>
<dbReference type="PRINTS" id="PR00598">
    <property type="entry name" value="HTHMARR"/>
</dbReference>
<sequence length="148" mass="16704">MIRDEQLILGRLGDCTGFLLRRVQSQLAKSFYTTASEHQLRPGLFSALSVIADNPGLSQRELARITSLDGATTVNIIDALESRDYAVRKRVKADRRKHALFITSAGVQFLDELFPLVEDAEANVINELRLTELNWLKTVLDRLHQNTL</sequence>
<protein>
    <recommendedName>
        <fullName evidence="1">HTH marR-type domain-containing protein</fullName>
    </recommendedName>
</protein>
<dbReference type="InterPro" id="IPR039422">
    <property type="entry name" value="MarR/SlyA-like"/>
</dbReference>
<dbReference type="InterPro" id="IPR036388">
    <property type="entry name" value="WH-like_DNA-bd_sf"/>
</dbReference>
<gene>
    <name evidence="2" type="ORF">BFC17_04315</name>
</gene>
<dbReference type="GO" id="GO:0006950">
    <property type="term" value="P:response to stress"/>
    <property type="evidence" value="ECO:0007669"/>
    <property type="project" value="TreeGrafter"/>
</dbReference>
<dbReference type="AlphaFoldDB" id="A0A1E8FC46"/>
<dbReference type="PANTHER" id="PTHR33164:SF89">
    <property type="entry name" value="MARR FAMILY REGULATORY PROTEIN"/>
    <property type="match status" value="1"/>
</dbReference>
<dbReference type="STRING" id="1856405.BFC17_04315"/>
<feature type="domain" description="HTH marR-type" evidence="1">
    <location>
        <begin position="13"/>
        <end position="145"/>
    </location>
</feature>
<dbReference type="Proteomes" id="UP000176037">
    <property type="component" value="Unassembled WGS sequence"/>
</dbReference>
<dbReference type="OrthoDB" id="6331822at2"/>
<dbReference type="GO" id="GO:0003700">
    <property type="term" value="F:DNA-binding transcription factor activity"/>
    <property type="evidence" value="ECO:0007669"/>
    <property type="project" value="InterPro"/>
</dbReference>
<organism evidence="2 3">
    <name type="scientific">Alteromonas lipolytica</name>
    <dbReference type="NCBI Taxonomy" id="1856405"/>
    <lineage>
        <taxon>Bacteria</taxon>
        <taxon>Pseudomonadati</taxon>
        <taxon>Pseudomonadota</taxon>
        <taxon>Gammaproteobacteria</taxon>
        <taxon>Alteromonadales</taxon>
        <taxon>Alteromonadaceae</taxon>
        <taxon>Alteromonas/Salinimonas group</taxon>
        <taxon>Alteromonas</taxon>
    </lineage>
</organism>
<dbReference type="InterPro" id="IPR000835">
    <property type="entry name" value="HTH_MarR-typ"/>
</dbReference>
<reference evidence="2 3" key="1">
    <citation type="submission" date="2016-09" db="EMBL/GenBank/DDBJ databases">
        <title>Alteromonas lipolytica, a new species isolated from sea water.</title>
        <authorList>
            <person name="Wu Y.-H."/>
            <person name="Cheng H."/>
            <person name="Xu X.-W."/>
        </authorList>
    </citation>
    <scope>NUCLEOTIDE SEQUENCE [LARGE SCALE GENOMIC DNA]</scope>
    <source>
        <strain evidence="2 3">JW12</strain>
    </source>
</reference>
<evidence type="ECO:0000313" key="2">
    <source>
        <dbReference type="EMBL" id="OFI33491.1"/>
    </source>
</evidence>